<gene>
    <name evidence="2" type="ORF">B0J13DRAFT_666354</name>
</gene>
<dbReference type="AlphaFoldDB" id="A0A9P9EUV6"/>
<sequence>MSQDSPRLTAAARYRQETGQGSPIVLHSPNFFYPRVADVRAKRQTQLRECSTAEGRDPRVHREPVIEPFLRSPVPPCPRGLFPSVATAQKRTPDGRFVGEKQQKRGETSRSGVDVAGSSPICRAYADEASERTLPKLPARESGAMIGGDGTAIRPEDGQGACFDKLTWSTTLLRPLQRSQRSQDEVVAPAFSKTSYSTYHAVHRCSAMRSSASHLVPLPNGSNPYAVHSSRRPVTLLHRAEQRYYGGPRRTERQRYRGRPSPVLRDAIGPCRWRIA</sequence>
<dbReference type="EMBL" id="JAGMUU010000009">
    <property type="protein sequence ID" value="KAH7145734.1"/>
    <property type="molecule type" value="Genomic_DNA"/>
</dbReference>
<dbReference type="OrthoDB" id="5106860at2759"/>
<reference evidence="2" key="1">
    <citation type="journal article" date="2021" name="Nat. Commun.">
        <title>Genetic determinants of endophytism in the Arabidopsis root mycobiome.</title>
        <authorList>
            <person name="Mesny F."/>
            <person name="Miyauchi S."/>
            <person name="Thiergart T."/>
            <person name="Pickel B."/>
            <person name="Atanasova L."/>
            <person name="Karlsson M."/>
            <person name="Huettel B."/>
            <person name="Barry K.W."/>
            <person name="Haridas S."/>
            <person name="Chen C."/>
            <person name="Bauer D."/>
            <person name="Andreopoulos W."/>
            <person name="Pangilinan J."/>
            <person name="LaButti K."/>
            <person name="Riley R."/>
            <person name="Lipzen A."/>
            <person name="Clum A."/>
            <person name="Drula E."/>
            <person name="Henrissat B."/>
            <person name="Kohler A."/>
            <person name="Grigoriev I.V."/>
            <person name="Martin F.M."/>
            <person name="Hacquard S."/>
        </authorList>
    </citation>
    <scope>NUCLEOTIDE SEQUENCE</scope>
    <source>
        <strain evidence="2">MPI-CAGE-AT-0021</strain>
    </source>
</reference>
<evidence type="ECO:0000313" key="2">
    <source>
        <dbReference type="EMBL" id="KAH7145734.1"/>
    </source>
</evidence>
<evidence type="ECO:0000313" key="3">
    <source>
        <dbReference type="Proteomes" id="UP000717696"/>
    </source>
</evidence>
<evidence type="ECO:0000256" key="1">
    <source>
        <dbReference type="SAM" id="MobiDB-lite"/>
    </source>
</evidence>
<protein>
    <submittedName>
        <fullName evidence="2">Uncharacterized protein</fullName>
    </submittedName>
</protein>
<feature type="region of interest" description="Disordered" evidence="1">
    <location>
        <begin position="87"/>
        <end position="115"/>
    </location>
</feature>
<organism evidence="2 3">
    <name type="scientific">Dactylonectria estremocensis</name>
    <dbReference type="NCBI Taxonomy" id="1079267"/>
    <lineage>
        <taxon>Eukaryota</taxon>
        <taxon>Fungi</taxon>
        <taxon>Dikarya</taxon>
        <taxon>Ascomycota</taxon>
        <taxon>Pezizomycotina</taxon>
        <taxon>Sordariomycetes</taxon>
        <taxon>Hypocreomycetidae</taxon>
        <taxon>Hypocreales</taxon>
        <taxon>Nectriaceae</taxon>
        <taxon>Dactylonectria</taxon>
    </lineage>
</organism>
<feature type="compositionally biased region" description="Basic and acidic residues" evidence="1">
    <location>
        <begin position="91"/>
        <end position="108"/>
    </location>
</feature>
<accession>A0A9P9EUV6</accession>
<dbReference type="Proteomes" id="UP000717696">
    <property type="component" value="Unassembled WGS sequence"/>
</dbReference>
<keyword evidence="3" id="KW-1185">Reference proteome</keyword>
<comment type="caution">
    <text evidence="2">The sequence shown here is derived from an EMBL/GenBank/DDBJ whole genome shotgun (WGS) entry which is preliminary data.</text>
</comment>
<name>A0A9P9EUV6_9HYPO</name>
<proteinExistence type="predicted"/>